<evidence type="ECO:0008006" key="2">
    <source>
        <dbReference type="Google" id="ProtNLM"/>
    </source>
</evidence>
<accession>A0AAU8CX80</accession>
<evidence type="ECO:0000313" key="1">
    <source>
        <dbReference type="EMBL" id="XCG51149.1"/>
    </source>
</evidence>
<dbReference type="InterPro" id="IPR011051">
    <property type="entry name" value="RmlC_Cupin_sf"/>
</dbReference>
<proteinExistence type="predicted"/>
<dbReference type="SUPFAM" id="SSF51182">
    <property type="entry name" value="RmlC-like cupins"/>
    <property type="match status" value="1"/>
</dbReference>
<organism evidence="1">
    <name type="scientific">Mesorhizobium sp. WSM2240</name>
    <dbReference type="NCBI Taxonomy" id="3228851"/>
    <lineage>
        <taxon>Bacteria</taxon>
        <taxon>Pseudomonadati</taxon>
        <taxon>Pseudomonadota</taxon>
        <taxon>Alphaproteobacteria</taxon>
        <taxon>Hyphomicrobiales</taxon>
        <taxon>Phyllobacteriaceae</taxon>
        <taxon>Mesorhizobium</taxon>
    </lineage>
</organism>
<dbReference type="RefSeq" id="WP_353641340.1">
    <property type="nucleotide sequence ID" value="NZ_CP159253.1"/>
</dbReference>
<reference evidence="1" key="1">
    <citation type="submission" date="2024-06" db="EMBL/GenBank/DDBJ databases">
        <title>Mesorhizobium karijinii sp. nov., a symbiont of the iconic Swainsona formosa from arid Australia.</title>
        <authorList>
            <person name="Hill Y.J."/>
            <person name="Watkin E.L.J."/>
            <person name="O'Hara G.W."/>
            <person name="Terpolilli J."/>
            <person name="Tye M.L."/>
            <person name="Kohlmeier M.G."/>
        </authorList>
    </citation>
    <scope>NUCLEOTIDE SEQUENCE</scope>
    <source>
        <strain evidence="1">WSM2240</strain>
    </source>
</reference>
<name>A0AAU8CX80_9HYPH</name>
<dbReference type="AlphaFoldDB" id="A0AAU8CX80"/>
<dbReference type="EMBL" id="CP159253">
    <property type="protein sequence ID" value="XCG51149.1"/>
    <property type="molecule type" value="Genomic_DNA"/>
</dbReference>
<gene>
    <name evidence="1" type="ORF">ABVK50_12025</name>
</gene>
<protein>
    <recommendedName>
        <fullName evidence="2">Cupin domain-containing protein</fullName>
    </recommendedName>
</protein>
<sequence length="166" mass="19018">MLARLIRAAAPRLIALSEKRPPDVMIGGAVDTYMRRWWLIPRNRVFNIYLHHFMRSDDDRALHDHPWWNLSILLRGRYVEHTIEAGGVNVRTERRAGEFKFRSASSAHRIELVDGPCWTLFLTGPTLRSWGFHCPRGWVHWRDFTNPTDGGSTIGRGCGESEGGAP</sequence>